<dbReference type="EMBL" id="JAVDUI010000001">
    <property type="protein sequence ID" value="MDR6891543.1"/>
    <property type="molecule type" value="Genomic_DNA"/>
</dbReference>
<reference evidence="1" key="1">
    <citation type="submission" date="2023-07" db="EMBL/GenBank/DDBJ databases">
        <title>Sequencing the genomes of 1000 actinobacteria strains.</title>
        <authorList>
            <person name="Klenk H.-P."/>
        </authorList>
    </citation>
    <scope>NUCLEOTIDE SEQUENCE</scope>
    <source>
        <strain evidence="1">DSM 13988</strain>
    </source>
</reference>
<gene>
    <name evidence="1" type="ORF">J2S35_000483</name>
</gene>
<dbReference type="Proteomes" id="UP001247307">
    <property type="component" value="Unassembled WGS sequence"/>
</dbReference>
<evidence type="ECO:0000313" key="2">
    <source>
        <dbReference type="Proteomes" id="UP001247307"/>
    </source>
</evidence>
<protein>
    <submittedName>
        <fullName evidence="1">Uncharacterized protein</fullName>
    </submittedName>
</protein>
<name>A0AAE3YCV1_9MICC</name>
<sequence>MQSTERCMPVGNEVGLRRPTVVVTAGGVLHSTVGPALLAEIREMLGLLIDL</sequence>
<evidence type="ECO:0000313" key="1">
    <source>
        <dbReference type="EMBL" id="MDR6891543.1"/>
    </source>
</evidence>
<dbReference type="RefSeq" id="WP_309849448.1">
    <property type="nucleotide sequence ID" value="NZ_BAAAIU010000022.1"/>
</dbReference>
<comment type="caution">
    <text evidence="1">The sequence shown here is derived from an EMBL/GenBank/DDBJ whole genome shotgun (WGS) entry which is preliminary data.</text>
</comment>
<keyword evidence="2" id="KW-1185">Reference proteome</keyword>
<proteinExistence type="predicted"/>
<dbReference type="AlphaFoldDB" id="A0AAE3YCV1"/>
<accession>A0AAE3YCV1</accession>
<organism evidence="1 2">
    <name type="scientific">Falsarthrobacter nasiphocae</name>
    <dbReference type="NCBI Taxonomy" id="189863"/>
    <lineage>
        <taxon>Bacteria</taxon>
        <taxon>Bacillati</taxon>
        <taxon>Actinomycetota</taxon>
        <taxon>Actinomycetes</taxon>
        <taxon>Micrococcales</taxon>
        <taxon>Micrococcaceae</taxon>
        <taxon>Falsarthrobacter</taxon>
    </lineage>
</organism>